<protein>
    <submittedName>
        <fullName evidence="3">Uncharacterized protein</fullName>
    </submittedName>
</protein>
<reference evidence="3" key="2">
    <citation type="submission" date="2016-06" db="UniProtKB">
        <authorList>
            <consortium name="WormBaseParasite"/>
        </authorList>
    </citation>
    <scope>IDENTIFICATION</scope>
</reference>
<feature type="chain" id="PRO_5008147826" evidence="1">
    <location>
        <begin position="19"/>
        <end position="120"/>
    </location>
</feature>
<dbReference type="WBParaSite" id="GPLIN_001458600">
    <property type="protein sequence ID" value="GPLIN_001458600"/>
    <property type="gene ID" value="GPLIN_001458600"/>
</dbReference>
<feature type="signal peptide" evidence="1">
    <location>
        <begin position="1"/>
        <end position="18"/>
    </location>
</feature>
<reference evidence="2" key="1">
    <citation type="submission" date="2014-05" db="EMBL/GenBank/DDBJ databases">
        <title>The genome and life-stage specific transcriptomes of Globodera pallida elucidate key aspects of plant parasitism by a cyst nematode.</title>
        <authorList>
            <person name="Cotton J.A."/>
            <person name="Lilley C.J."/>
            <person name="Jones L.M."/>
            <person name="Kikuchi T."/>
            <person name="Reid A.J."/>
            <person name="Thorpe P."/>
            <person name="Tsai I.J."/>
            <person name="Beasley H."/>
            <person name="Blok V."/>
            <person name="Cock P.J.A."/>
            <person name="Van den Akker S.E."/>
            <person name="Holroyd N."/>
            <person name="Hunt M."/>
            <person name="Mantelin S."/>
            <person name="Naghra H."/>
            <person name="Pain A."/>
            <person name="Palomares-Rius J.E."/>
            <person name="Zarowiecki M."/>
            <person name="Berriman M."/>
            <person name="Jones J.T."/>
            <person name="Urwin P.E."/>
        </authorList>
    </citation>
    <scope>NUCLEOTIDE SEQUENCE [LARGE SCALE GENOMIC DNA]</scope>
    <source>
        <strain evidence="2">Lindley</strain>
    </source>
</reference>
<proteinExistence type="predicted"/>
<evidence type="ECO:0000313" key="2">
    <source>
        <dbReference type="Proteomes" id="UP000050741"/>
    </source>
</evidence>
<keyword evidence="1" id="KW-0732">Signal</keyword>
<sequence>MHPMFCFVVLTAIVGIEAQFVNVQPKKDDDLVELLDVGRCLKAVKNFCPCGWAKCVRRKDDIWSNFPGFGPIMSSFNPRHALPDFLKGSISYSCTHELTKCCPNDYDIKCCEHTLKTKLK</sequence>
<keyword evidence="2" id="KW-1185">Reference proteome</keyword>
<dbReference type="AlphaFoldDB" id="A0A183CNX9"/>
<evidence type="ECO:0000313" key="3">
    <source>
        <dbReference type="WBParaSite" id="GPLIN_001458600"/>
    </source>
</evidence>
<evidence type="ECO:0000256" key="1">
    <source>
        <dbReference type="SAM" id="SignalP"/>
    </source>
</evidence>
<name>A0A183CNX9_GLOPA</name>
<accession>A0A183CNX9</accession>
<dbReference type="Proteomes" id="UP000050741">
    <property type="component" value="Unassembled WGS sequence"/>
</dbReference>
<organism evidence="2 3">
    <name type="scientific">Globodera pallida</name>
    <name type="common">Potato cyst nematode worm</name>
    <name type="synonym">Heterodera pallida</name>
    <dbReference type="NCBI Taxonomy" id="36090"/>
    <lineage>
        <taxon>Eukaryota</taxon>
        <taxon>Metazoa</taxon>
        <taxon>Ecdysozoa</taxon>
        <taxon>Nematoda</taxon>
        <taxon>Chromadorea</taxon>
        <taxon>Rhabditida</taxon>
        <taxon>Tylenchina</taxon>
        <taxon>Tylenchomorpha</taxon>
        <taxon>Tylenchoidea</taxon>
        <taxon>Heteroderidae</taxon>
        <taxon>Heteroderinae</taxon>
        <taxon>Globodera</taxon>
    </lineage>
</organism>